<evidence type="ECO:0000313" key="2">
    <source>
        <dbReference type="Proteomes" id="UP000814033"/>
    </source>
</evidence>
<protein>
    <submittedName>
        <fullName evidence="1">Uncharacterized protein</fullName>
    </submittedName>
</protein>
<accession>A0ACB8R7C5</accession>
<reference evidence="1" key="1">
    <citation type="submission" date="2021-02" db="EMBL/GenBank/DDBJ databases">
        <authorList>
            <consortium name="DOE Joint Genome Institute"/>
            <person name="Ahrendt S."/>
            <person name="Looney B.P."/>
            <person name="Miyauchi S."/>
            <person name="Morin E."/>
            <person name="Drula E."/>
            <person name="Courty P.E."/>
            <person name="Chicoki N."/>
            <person name="Fauchery L."/>
            <person name="Kohler A."/>
            <person name="Kuo A."/>
            <person name="Labutti K."/>
            <person name="Pangilinan J."/>
            <person name="Lipzen A."/>
            <person name="Riley R."/>
            <person name="Andreopoulos W."/>
            <person name="He G."/>
            <person name="Johnson J."/>
            <person name="Barry K.W."/>
            <person name="Grigoriev I.V."/>
            <person name="Nagy L."/>
            <person name="Hibbett D."/>
            <person name="Henrissat B."/>
            <person name="Matheny P.B."/>
            <person name="Labbe J."/>
            <person name="Martin F."/>
        </authorList>
    </citation>
    <scope>NUCLEOTIDE SEQUENCE</scope>
    <source>
        <strain evidence="1">FP105234-sp</strain>
    </source>
</reference>
<name>A0ACB8R7C5_9AGAM</name>
<gene>
    <name evidence="1" type="ORF">FA95DRAFT_1014225</name>
</gene>
<sequence>METHFIGWATSCLLPVWLVQAETHLRTLDLRGCGLIGGEYISRLRGALPNVEILQAPPLWRVFPTQCHCNEVWYYSGRRAARAREGSLLWNDPQVAQQG</sequence>
<dbReference type="EMBL" id="MU276293">
    <property type="protein sequence ID" value="KAI0039531.1"/>
    <property type="molecule type" value="Genomic_DNA"/>
</dbReference>
<organism evidence="1 2">
    <name type="scientific">Auriscalpium vulgare</name>
    <dbReference type="NCBI Taxonomy" id="40419"/>
    <lineage>
        <taxon>Eukaryota</taxon>
        <taxon>Fungi</taxon>
        <taxon>Dikarya</taxon>
        <taxon>Basidiomycota</taxon>
        <taxon>Agaricomycotina</taxon>
        <taxon>Agaricomycetes</taxon>
        <taxon>Russulales</taxon>
        <taxon>Auriscalpiaceae</taxon>
        <taxon>Auriscalpium</taxon>
    </lineage>
</organism>
<reference evidence="1" key="2">
    <citation type="journal article" date="2022" name="New Phytol.">
        <title>Evolutionary transition to the ectomycorrhizal habit in the genomes of a hyperdiverse lineage of mushroom-forming fungi.</title>
        <authorList>
            <person name="Looney B."/>
            <person name="Miyauchi S."/>
            <person name="Morin E."/>
            <person name="Drula E."/>
            <person name="Courty P.E."/>
            <person name="Kohler A."/>
            <person name="Kuo A."/>
            <person name="LaButti K."/>
            <person name="Pangilinan J."/>
            <person name="Lipzen A."/>
            <person name="Riley R."/>
            <person name="Andreopoulos W."/>
            <person name="He G."/>
            <person name="Johnson J."/>
            <person name="Nolan M."/>
            <person name="Tritt A."/>
            <person name="Barry K.W."/>
            <person name="Grigoriev I.V."/>
            <person name="Nagy L.G."/>
            <person name="Hibbett D."/>
            <person name="Henrissat B."/>
            <person name="Matheny P.B."/>
            <person name="Labbe J."/>
            <person name="Martin F.M."/>
        </authorList>
    </citation>
    <scope>NUCLEOTIDE SEQUENCE</scope>
    <source>
        <strain evidence="1">FP105234-sp</strain>
    </source>
</reference>
<comment type="caution">
    <text evidence="1">The sequence shown here is derived from an EMBL/GenBank/DDBJ whole genome shotgun (WGS) entry which is preliminary data.</text>
</comment>
<proteinExistence type="predicted"/>
<evidence type="ECO:0000313" key="1">
    <source>
        <dbReference type="EMBL" id="KAI0039531.1"/>
    </source>
</evidence>
<keyword evidence="2" id="KW-1185">Reference proteome</keyword>
<dbReference type="Proteomes" id="UP000814033">
    <property type="component" value="Unassembled WGS sequence"/>
</dbReference>